<evidence type="ECO:0000313" key="1">
    <source>
        <dbReference type="EMBL" id="ABQ24606.1"/>
    </source>
</evidence>
<dbReference type="STRING" id="351605.Gura_0390"/>
<dbReference type="HOGENOM" id="CLU_1238741_0_0_7"/>
<dbReference type="KEGG" id="gur:Gura_0390"/>
<dbReference type="RefSeq" id="WP_011937332.1">
    <property type="nucleotide sequence ID" value="NC_009483.1"/>
</dbReference>
<reference evidence="1 2" key="1">
    <citation type="submission" date="2007-05" db="EMBL/GenBank/DDBJ databases">
        <title>Complete sequence of Geobacter uraniireducens Rf4.</title>
        <authorList>
            <consortium name="US DOE Joint Genome Institute"/>
            <person name="Copeland A."/>
            <person name="Lucas S."/>
            <person name="Lapidus A."/>
            <person name="Barry K."/>
            <person name="Detter J.C."/>
            <person name="Glavina del Rio T."/>
            <person name="Hammon N."/>
            <person name="Israni S."/>
            <person name="Dalin E."/>
            <person name="Tice H."/>
            <person name="Pitluck S."/>
            <person name="Chertkov O."/>
            <person name="Brettin T."/>
            <person name="Bruce D."/>
            <person name="Han C."/>
            <person name="Schmutz J."/>
            <person name="Larimer F."/>
            <person name="Land M."/>
            <person name="Hauser L."/>
            <person name="Kyrpides N."/>
            <person name="Mikhailova N."/>
            <person name="Shelobolina E."/>
            <person name="Aklujkar M."/>
            <person name="Lovley D."/>
            <person name="Richardson P."/>
        </authorList>
    </citation>
    <scope>NUCLEOTIDE SEQUENCE [LARGE SCALE GENOMIC DNA]</scope>
    <source>
        <strain evidence="1 2">Rf4</strain>
    </source>
</reference>
<organism evidence="1 2">
    <name type="scientific">Geotalea uraniireducens (strain Rf4)</name>
    <name type="common">Geobacter uraniireducens</name>
    <dbReference type="NCBI Taxonomy" id="351605"/>
    <lineage>
        <taxon>Bacteria</taxon>
        <taxon>Pseudomonadati</taxon>
        <taxon>Thermodesulfobacteriota</taxon>
        <taxon>Desulfuromonadia</taxon>
        <taxon>Geobacterales</taxon>
        <taxon>Geobacteraceae</taxon>
        <taxon>Geotalea</taxon>
    </lineage>
</organism>
<evidence type="ECO:0000313" key="2">
    <source>
        <dbReference type="Proteomes" id="UP000006695"/>
    </source>
</evidence>
<dbReference type="Proteomes" id="UP000006695">
    <property type="component" value="Chromosome"/>
</dbReference>
<gene>
    <name evidence="1" type="ordered locus">Gura_0390</name>
</gene>
<protein>
    <submittedName>
        <fullName evidence="1">Uncharacterized protein</fullName>
    </submittedName>
</protein>
<keyword evidence="2" id="KW-1185">Reference proteome</keyword>
<dbReference type="EMBL" id="CP000698">
    <property type="protein sequence ID" value="ABQ24606.1"/>
    <property type="molecule type" value="Genomic_DNA"/>
</dbReference>
<dbReference type="AlphaFoldDB" id="A5GCT6"/>
<accession>A5GCT6</accession>
<sequence>MTDEKLMKSLSKLGFPMFEPSEELNVNETLAEVVKSQDTRLWEGFPVLLANAADSYQFAPELVEQLLPGREDKDHFHRLLLLSSSLYSFYHLTFTWSSKLKKNLSSEDKSLVKKWRNCLAHNQALAWDDVKLDPERLKGLFELYFEQNVDKTRRRKEKYEEFSLAYALSQVFSPKQKELFKKKLEGLPLTKTEQEYYSRSVKKKVVALANSELHSLARKLLEQ</sequence>
<proteinExistence type="predicted"/>
<name>A5GCT6_GEOUR</name>